<evidence type="ECO:0000256" key="9">
    <source>
        <dbReference type="HAMAP-Rule" id="MF_00097"/>
    </source>
</evidence>
<comment type="cofactor">
    <cofactor evidence="9">
        <name>Mg(2+)</name>
        <dbReference type="ChEBI" id="CHEBI:18420"/>
    </cofactor>
    <text evidence="9">Binds 1 Mg(2+) ion per subunit.</text>
</comment>
<evidence type="ECO:0000313" key="14">
    <source>
        <dbReference type="Proteomes" id="UP001142078"/>
    </source>
</evidence>
<feature type="binding site" evidence="9">
    <location>
        <position position="92"/>
    </location>
    <ligand>
        <name>Mg(2+)</name>
        <dbReference type="ChEBI" id="CHEBI:18420"/>
    </ligand>
</feature>
<evidence type="ECO:0000256" key="5">
    <source>
        <dbReference type="ARBA" id="ARBA00022977"/>
    </source>
</evidence>
<dbReference type="GO" id="GO:0009228">
    <property type="term" value="P:thiamine biosynthetic process"/>
    <property type="evidence" value="ECO:0007669"/>
    <property type="project" value="UniProtKB-KW"/>
</dbReference>
<dbReference type="Gene3D" id="3.20.20.70">
    <property type="entry name" value="Aldolase class I"/>
    <property type="match status" value="1"/>
</dbReference>
<dbReference type="GO" id="GO:0004789">
    <property type="term" value="F:thiamine-phosphate diphosphorylase activity"/>
    <property type="evidence" value="ECO:0007669"/>
    <property type="project" value="UniProtKB-UniRule"/>
</dbReference>
<feature type="domain" description="Thiamine phosphate synthase/TenI" evidence="12">
    <location>
        <begin position="10"/>
        <end position="190"/>
    </location>
</feature>
<feature type="binding site" evidence="9">
    <location>
        <begin position="137"/>
        <end position="139"/>
    </location>
    <ligand>
        <name>2-[(2R,5Z)-2-carboxy-4-methylthiazol-5(2H)-ylidene]ethyl phosphate</name>
        <dbReference type="ChEBI" id="CHEBI:62899"/>
    </ligand>
</feature>
<evidence type="ECO:0000256" key="3">
    <source>
        <dbReference type="ARBA" id="ARBA00022723"/>
    </source>
</evidence>
<dbReference type="EMBL" id="JANJZL010000004">
    <property type="protein sequence ID" value="MCR2044128.1"/>
    <property type="molecule type" value="Genomic_DNA"/>
</dbReference>
<comment type="catalytic activity">
    <reaction evidence="7 9 10">
        <text>2-(2-carboxy-4-methylthiazol-5-yl)ethyl phosphate + 4-amino-2-methyl-5-(diphosphooxymethyl)pyrimidine + 2 H(+) = thiamine phosphate + CO2 + diphosphate</text>
        <dbReference type="Rhea" id="RHEA:47848"/>
        <dbReference type="ChEBI" id="CHEBI:15378"/>
        <dbReference type="ChEBI" id="CHEBI:16526"/>
        <dbReference type="ChEBI" id="CHEBI:33019"/>
        <dbReference type="ChEBI" id="CHEBI:37575"/>
        <dbReference type="ChEBI" id="CHEBI:57841"/>
        <dbReference type="ChEBI" id="CHEBI:62890"/>
        <dbReference type="EC" id="2.5.1.3"/>
    </reaction>
</comment>
<dbReference type="OrthoDB" id="9812206at2"/>
<keyword evidence="3 9" id="KW-0479">Metal-binding</keyword>
<dbReference type="PANTHER" id="PTHR20857">
    <property type="entry name" value="THIAMINE-PHOSPHATE PYROPHOSPHORYLASE"/>
    <property type="match status" value="1"/>
</dbReference>
<feature type="binding site" evidence="9">
    <location>
        <begin position="40"/>
        <end position="44"/>
    </location>
    <ligand>
        <name>4-amino-2-methyl-5-(diphosphooxymethyl)pyrimidine</name>
        <dbReference type="ChEBI" id="CHEBI:57841"/>
    </ligand>
</feature>
<feature type="binding site" evidence="9">
    <location>
        <begin position="187"/>
        <end position="188"/>
    </location>
    <ligand>
        <name>2-[(2R,5Z)-2-carboxy-4-methylthiazol-5(2H)-ylidene]ethyl phosphate</name>
        <dbReference type="ChEBI" id="CHEBI:62899"/>
    </ligand>
</feature>
<feature type="binding site" evidence="9">
    <location>
        <position position="140"/>
    </location>
    <ligand>
        <name>4-amino-2-methyl-5-(diphosphooxymethyl)pyrimidine</name>
        <dbReference type="ChEBI" id="CHEBI:57841"/>
    </ligand>
</feature>
<dbReference type="SUPFAM" id="SSF51391">
    <property type="entry name" value="Thiamin phosphate synthase"/>
    <property type="match status" value="1"/>
</dbReference>
<dbReference type="InterPro" id="IPR022998">
    <property type="entry name" value="ThiamineP_synth_TenI"/>
</dbReference>
<feature type="binding site" evidence="9">
    <location>
        <position position="73"/>
    </location>
    <ligand>
        <name>Mg(2+)</name>
        <dbReference type="ChEBI" id="CHEBI:18420"/>
    </ligand>
</feature>
<dbReference type="InterPro" id="IPR036206">
    <property type="entry name" value="ThiamineP_synth_sf"/>
</dbReference>
<reference evidence="13" key="1">
    <citation type="submission" date="2022-07" db="EMBL/GenBank/DDBJ databases">
        <title>Enhanced cultured diversity of the mouse gut microbiota enables custom-made synthetic communities.</title>
        <authorList>
            <person name="Afrizal A."/>
        </authorList>
    </citation>
    <scope>NUCLEOTIDE SEQUENCE</scope>
    <source>
        <strain evidence="13">DSM 29482</strain>
    </source>
</reference>
<feature type="binding site" evidence="9">
    <location>
        <position position="111"/>
    </location>
    <ligand>
        <name>4-amino-2-methyl-5-(diphosphooxymethyl)pyrimidine</name>
        <dbReference type="ChEBI" id="CHEBI:57841"/>
    </ligand>
</feature>
<keyword evidence="5 9" id="KW-0784">Thiamine biosynthesis</keyword>
<dbReference type="Proteomes" id="UP001142078">
    <property type="component" value="Unassembled WGS sequence"/>
</dbReference>
<dbReference type="CDD" id="cd00564">
    <property type="entry name" value="TMP_TenI"/>
    <property type="match status" value="1"/>
</dbReference>
<evidence type="ECO:0000256" key="7">
    <source>
        <dbReference type="ARBA" id="ARBA00047851"/>
    </source>
</evidence>
<evidence type="ECO:0000256" key="2">
    <source>
        <dbReference type="ARBA" id="ARBA00022679"/>
    </source>
</evidence>
<evidence type="ECO:0000256" key="1">
    <source>
        <dbReference type="ARBA" id="ARBA00005165"/>
    </source>
</evidence>
<dbReference type="GO" id="GO:0005737">
    <property type="term" value="C:cytoplasm"/>
    <property type="evidence" value="ECO:0007669"/>
    <property type="project" value="TreeGrafter"/>
</dbReference>
<gene>
    <name evidence="9 13" type="primary">thiE</name>
    <name evidence="13" type="ORF">NSA23_08350</name>
</gene>
<comment type="catalytic activity">
    <reaction evidence="6 9 10">
        <text>4-methyl-5-(2-phosphooxyethyl)-thiazole + 4-amino-2-methyl-5-(diphosphooxymethyl)pyrimidine + H(+) = thiamine phosphate + diphosphate</text>
        <dbReference type="Rhea" id="RHEA:22328"/>
        <dbReference type="ChEBI" id="CHEBI:15378"/>
        <dbReference type="ChEBI" id="CHEBI:33019"/>
        <dbReference type="ChEBI" id="CHEBI:37575"/>
        <dbReference type="ChEBI" id="CHEBI:57841"/>
        <dbReference type="ChEBI" id="CHEBI:58296"/>
        <dbReference type="EC" id="2.5.1.3"/>
    </reaction>
</comment>
<proteinExistence type="inferred from homology"/>
<comment type="catalytic activity">
    <reaction evidence="8 9 10">
        <text>2-[(2R,5Z)-2-carboxy-4-methylthiazol-5(2H)-ylidene]ethyl phosphate + 4-amino-2-methyl-5-(diphosphooxymethyl)pyrimidine + 2 H(+) = thiamine phosphate + CO2 + diphosphate</text>
        <dbReference type="Rhea" id="RHEA:47844"/>
        <dbReference type="ChEBI" id="CHEBI:15378"/>
        <dbReference type="ChEBI" id="CHEBI:16526"/>
        <dbReference type="ChEBI" id="CHEBI:33019"/>
        <dbReference type="ChEBI" id="CHEBI:37575"/>
        <dbReference type="ChEBI" id="CHEBI:57841"/>
        <dbReference type="ChEBI" id="CHEBI:62899"/>
        <dbReference type="EC" id="2.5.1.3"/>
    </reaction>
</comment>
<evidence type="ECO:0000259" key="12">
    <source>
        <dbReference type="Pfam" id="PF02581"/>
    </source>
</evidence>
<comment type="caution">
    <text evidence="13">The sequence shown here is derived from an EMBL/GenBank/DDBJ whole genome shotgun (WGS) entry which is preliminary data.</text>
</comment>
<evidence type="ECO:0000313" key="13">
    <source>
        <dbReference type="EMBL" id="MCR2044128.1"/>
    </source>
</evidence>
<evidence type="ECO:0000256" key="6">
    <source>
        <dbReference type="ARBA" id="ARBA00047334"/>
    </source>
</evidence>
<dbReference type="HAMAP" id="MF_00097">
    <property type="entry name" value="TMP_synthase"/>
    <property type="match status" value="1"/>
</dbReference>
<dbReference type="GO" id="GO:0009229">
    <property type="term" value="P:thiamine diphosphate biosynthetic process"/>
    <property type="evidence" value="ECO:0007669"/>
    <property type="project" value="UniProtKB-UniRule"/>
</dbReference>
<dbReference type="InterPro" id="IPR034291">
    <property type="entry name" value="TMP_synthase"/>
</dbReference>
<evidence type="ECO:0000256" key="11">
    <source>
        <dbReference type="RuleBase" id="RU004253"/>
    </source>
</evidence>
<dbReference type="GO" id="GO:0000287">
    <property type="term" value="F:magnesium ion binding"/>
    <property type="evidence" value="ECO:0007669"/>
    <property type="project" value="UniProtKB-UniRule"/>
</dbReference>
<keyword evidence="2 9" id="KW-0808">Transferase</keyword>
<comment type="function">
    <text evidence="9">Condenses 4-methyl-5-(beta-hydroxyethyl)thiazole monophosphate (THZ-P) and 2-methyl-4-amino-5-hydroxymethyl pyrimidine pyrophosphate (HMP-PP) to form thiamine monophosphate (TMP).</text>
</comment>
<dbReference type="EC" id="2.5.1.3" evidence="9"/>
<sequence length="215" mass="23666">MKLDRKSMLLYAITDRTWLKGTTLASQVEDTIKGGATFIQLREKNMDFDEFVTEAKVIKEITDKYNIPFVINDNIDVALAVNSDGVHVGQDDMNAKDVRKLIGKDKIIGVSVQTVEQAILAEQNGADYLGVGSVFPTSTKTDANYVSIKQLKEISKSISIPIVAIGGINENNIEKLRESGIDGICVISAIFSKPDILEATKRLRKLSEGIVDYEI</sequence>
<evidence type="ECO:0000256" key="4">
    <source>
        <dbReference type="ARBA" id="ARBA00022842"/>
    </source>
</evidence>
<dbReference type="NCBIfam" id="TIGR00693">
    <property type="entry name" value="thiE"/>
    <property type="match status" value="1"/>
</dbReference>
<dbReference type="AlphaFoldDB" id="A0A9X2S534"/>
<keyword evidence="4 9" id="KW-0460">Magnesium</keyword>
<dbReference type="Pfam" id="PF02581">
    <property type="entry name" value="TMP-TENI"/>
    <property type="match status" value="1"/>
</dbReference>
<feature type="binding site" evidence="9">
    <location>
        <position position="72"/>
    </location>
    <ligand>
        <name>4-amino-2-methyl-5-(diphosphooxymethyl)pyrimidine</name>
        <dbReference type="ChEBI" id="CHEBI:57841"/>
    </ligand>
</feature>
<keyword evidence="14" id="KW-1185">Reference proteome</keyword>
<dbReference type="PANTHER" id="PTHR20857:SF23">
    <property type="entry name" value="THIAMINE BIOSYNTHETIC BIFUNCTIONAL ENZYME"/>
    <property type="match status" value="1"/>
</dbReference>
<dbReference type="RefSeq" id="WP_042682875.1">
    <property type="nucleotide sequence ID" value="NZ_CABKTM010000049.1"/>
</dbReference>
<comment type="similarity">
    <text evidence="9 10">Belongs to the thiamine-phosphate synthase family.</text>
</comment>
<evidence type="ECO:0000256" key="8">
    <source>
        <dbReference type="ARBA" id="ARBA00047883"/>
    </source>
</evidence>
<comment type="pathway">
    <text evidence="1 9 11">Cofactor biosynthesis; thiamine diphosphate biosynthesis; thiamine phosphate from 4-amino-2-methyl-5-diphosphomethylpyrimidine and 4-methyl-5-(2-phosphoethyl)-thiazole: step 1/1.</text>
</comment>
<feature type="binding site" evidence="9">
    <location>
        <position position="167"/>
    </location>
    <ligand>
        <name>2-[(2R,5Z)-2-carboxy-4-methylthiazol-5(2H)-ylidene]ethyl phosphate</name>
        <dbReference type="ChEBI" id="CHEBI:62899"/>
    </ligand>
</feature>
<accession>A0A9X2S534</accession>
<organism evidence="13 14">
    <name type="scientific">Anaerosalibacter massiliensis</name>
    <dbReference type="NCBI Taxonomy" id="1347392"/>
    <lineage>
        <taxon>Bacteria</taxon>
        <taxon>Bacillati</taxon>
        <taxon>Bacillota</taxon>
        <taxon>Tissierellia</taxon>
        <taxon>Tissierellales</taxon>
        <taxon>Sporanaerobacteraceae</taxon>
        <taxon>Anaerosalibacter</taxon>
    </lineage>
</organism>
<protein>
    <recommendedName>
        <fullName evidence="9">Thiamine-phosphate synthase</fullName>
        <shortName evidence="9">TP synthase</shortName>
        <shortName evidence="9">TPS</shortName>
        <ecNumber evidence="9">2.5.1.3</ecNumber>
    </recommendedName>
    <alternativeName>
        <fullName evidence="9">Thiamine-phosphate pyrophosphorylase</fullName>
        <shortName evidence="9">TMP pyrophosphorylase</shortName>
        <shortName evidence="9">TMP-PPase</shortName>
    </alternativeName>
</protein>
<dbReference type="FunFam" id="3.20.20.70:FF:000096">
    <property type="entry name" value="Thiamine-phosphate synthase"/>
    <property type="match status" value="1"/>
</dbReference>
<dbReference type="InterPro" id="IPR013785">
    <property type="entry name" value="Aldolase_TIM"/>
</dbReference>
<evidence type="ECO:0000256" key="10">
    <source>
        <dbReference type="RuleBase" id="RU003826"/>
    </source>
</evidence>
<name>A0A9X2S534_9FIRM</name>